<accession>A0ABP6GX94</accession>
<sequence length="468" mass="50958">MRSYAGVLIGNLVFATVCGIAGPIFLVGGYVAWQEGADWRAVVLVLGIGLVGTVAIPVVAFTAARKDYPRITRRDLVKDTSVSYGDETFVMWPPRSGEGPAEARLARADVLEASFVRYTPDGEATFTKYAGDYAPAEFKPVIRMRLRVHAAEEADGAAGSAEFEITDEWRVPPLCLSAVTAGRLVVLVDPAGAKVTVQWPRSVLLAGTRTCRVIDLRGRSTEVTRRPVRQLAQMRISRTVGGVEMADGTIDLRRLDAETAARYGVLADRARAFPEDRAPVSEPGEENRWIVDRLPGERGAFGSAGRRWARRGGRLARARFLEMRGTTTFQDHGPFLDVVLRVHPADGTPPFDAARRLTVPMNYLALLHRTKDVVLHVSPNGRSYVIDWARTNLLAGVTAATVIAPDGQELPVTGRPDVIWSLMNLLASHAVSNPGPVLDLRKHRMVTVAGAVMDMVRDGEAQVNGTRP</sequence>
<organism evidence="2 3">
    <name type="scientific">Actinocorallia aurantiaca</name>
    <dbReference type="NCBI Taxonomy" id="46204"/>
    <lineage>
        <taxon>Bacteria</taxon>
        <taxon>Bacillati</taxon>
        <taxon>Actinomycetota</taxon>
        <taxon>Actinomycetes</taxon>
        <taxon>Streptosporangiales</taxon>
        <taxon>Thermomonosporaceae</taxon>
        <taxon>Actinocorallia</taxon>
    </lineage>
</organism>
<evidence type="ECO:0000313" key="2">
    <source>
        <dbReference type="EMBL" id="GAA2733008.1"/>
    </source>
</evidence>
<feature type="transmembrane region" description="Helical" evidence="1">
    <location>
        <begin position="12"/>
        <end position="33"/>
    </location>
</feature>
<dbReference type="EMBL" id="BAAATZ010000024">
    <property type="protein sequence ID" value="GAA2733008.1"/>
    <property type="molecule type" value="Genomic_DNA"/>
</dbReference>
<dbReference type="RefSeq" id="WP_344453707.1">
    <property type="nucleotide sequence ID" value="NZ_BAAATZ010000024.1"/>
</dbReference>
<feature type="transmembrane region" description="Helical" evidence="1">
    <location>
        <begin position="39"/>
        <end position="64"/>
    </location>
</feature>
<protein>
    <submittedName>
        <fullName evidence="2">Uncharacterized protein</fullName>
    </submittedName>
</protein>
<name>A0ABP6GX94_9ACTN</name>
<dbReference type="Proteomes" id="UP001501842">
    <property type="component" value="Unassembled WGS sequence"/>
</dbReference>
<evidence type="ECO:0000313" key="3">
    <source>
        <dbReference type="Proteomes" id="UP001501842"/>
    </source>
</evidence>
<keyword evidence="1" id="KW-0472">Membrane</keyword>
<proteinExistence type="predicted"/>
<keyword evidence="1" id="KW-1133">Transmembrane helix</keyword>
<gene>
    <name evidence="2" type="ORF">GCM10010439_52000</name>
</gene>
<comment type="caution">
    <text evidence="2">The sequence shown here is derived from an EMBL/GenBank/DDBJ whole genome shotgun (WGS) entry which is preliminary data.</text>
</comment>
<keyword evidence="3" id="KW-1185">Reference proteome</keyword>
<keyword evidence="1" id="KW-0812">Transmembrane</keyword>
<reference evidence="3" key="1">
    <citation type="journal article" date="2019" name="Int. J. Syst. Evol. Microbiol.">
        <title>The Global Catalogue of Microorganisms (GCM) 10K type strain sequencing project: providing services to taxonomists for standard genome sequencing and annotation.</title>
        <authorList>
            <consortium name="The Broad Institute Genomics Platform"/>
            <consortium name="The Broad Institute Genome Sequencing Center for Infectious Disease"/>
            <person name="Wu L."/>
            <person name="Ma J."/>
        </authorList>
    </citation>
    <scope>NUCLEOTIDE SEQUENCE [LARGE SCALE GENOMIC DNA]</scope>
    <source>
        <strain evidence="3">JCM 8201</strain>
    </source>
</reference>
<evidence type="ECO:0000256" key="1">
    <source>
        <dbReference type="SAM" id="Phobius"/>
    </source>
</evidence>